<dbReference type="InterPro" id="IPR006311">
    <property type="entry name" value="TAT_signal"/>
</dbReference>
<protein>
    <recommendedName>
        <fullName evidence="4">Twin-arginine translocation signal domain-containing protein</fullName>
    </recommendedName>
</protein>
<keyword evidence="3" id="KW-1185">Reference proteome</keyword>
<dbReference type="OrthoDB" id="5194148at2"/>
<organism evidence="2 3">
    <name type="scientific">Jiangella rhizosphaerae</name>
    <dbReference type="NCBI Taxonomy" id="2293569"/>
    <lineage>
        <taxon>Bacteria</taxon>
        <taxon>Bacillati</taxon>
        <taxon>Actinomycetota</taxon>
        <taxon>Actinomycetes</taxon>
        <taxon>Jiangellales</taxon>
        <taxon>Jiangellaceae</taxon>
        <taxon>Jiangella</taxon>
    </lineage>
</organism>
<dbReference type="AlphaFoldDB" id="A0A418KP57"/>
<name>A0A418KP57_9ACTN</name>
<keyword evidence="1" id="KW-0732">Signal</keyword>
<sequence length="205" mass="20709">MMQPENPTTADDRSSRRRLLRGAGALAGGAVATAAGVAAASSAQAATGDPVRLGRLNTSGTAVTTVRGGGTGVLAVQNRGAGDGVVATADDSMRAAVRATNRNAENTLGIGGAVVATGEECAAVVAVAHAGHDYAIYAYGYRDATESELGNALHAVGTVYLTGPVYVEGDLVVNGTLYCDDVRPLSDRQRAELRSRAGRARPQAG</sequence>
<dbReference type="PROSITE" id="PS51318">
    <property type="entry name" value="TAT"/>
    <property type="match status" value="1"/>
</dbReference>
<evidence type="ECO:0008006" key="4">
    <source>
        <dbReference type="Google" id="ProtNLM"/>
    </source>
</evidence>
<comment type="caution">
    <text evidence="2">The sequence shown here is derived from an EMBL/GenBank/DDBJ whole genome shotgun (WGS) entry which is preliminary data.</text>
</comment>
<reference evidence="2 3" key="1">
    <citation type="submission" date="2018-09" db="EMBL/GenBank/DDBJ databases">
        <title>Isolation, diversity and antifungal activity of actinobacteria from wheat.</title>
        <authorList>
            <person name="Han C."/>
        </authorList>
    </citation>
    <scope>NUCLEOTIDE SEQUENCE [LARGE SCALE GENOMIC DNA]</scope>
    <source>
        <strain evidence="2 3">NEAU-YY265</strain>
    </source>
</reference>
<dbReference type="Proteomes" id="UP000284057">
    <property type="component" value="Unassembled WGS sequence"/>
</dbReference>
<feature type="chain" id="PRO_5019015251" description="Twin-arginine translocation signal domain-containing protein" evidence="1">
    <location>
        <begin position="46"/>
        <end position="205"/>
    </location>
</feature>
<evidence type="ECO:0000256" key="1">
    <source>
        <dbReference type="SAM" id="SignalP"/>
    </source>
</evidence>
<dbReference type="RefSeq" id="WP_119660929.1">
    <property type="nucleotide sequence ID" value="NZ_QUAL01000157.1"/>
</dbReference>
<dbReference type="EMBL" id="QUAL01000157">
    <property type="protein sequence ID" value="RIQ20870.1"/>
    <property type="molecule type" value="Genomic_DNA"/>
</dbReference>
<accession>A0A418KP57</accession>
<feature type="signal peptide" evidence="1">
    <location>
        <begin position="1"/>
        <end position="45"/>
    </location>
</feature>
<evidence type="ECO:0000313" key="3">
    <source>
        <dbReference type="Proteomes" id="UP000284057"/>
    </source>
</evidence>
<gene>
    <name evidence="2" type="ORF">DY240_16420</name>
</gene>
<evidence type="ECO:0000313" key="2">
    <source>
        <dbReference type="EMBL" id="RIQ20870.1"/>
    </source>
</evidence>
<proteinExistence type="predicted"/>